<gene>
    <name evidence="2" type="ORF">BU16DRAFT_537400</name>
</gene>
<evidence type="ECO:0000256" key="1">
    <source>
        <dbReference type="SAM" id="SignalP"/>
    </source>
</evidence>
<dbReference type="Proteomes" id="UP000799750">
    <property type="component" value="Unassembled WGS sequence"/>
</dbReference>
<reference evidence="2" key="1">
    <citation type="journal article" date="2020" name="Stud. Mycol.">
        <title>101 Dothideomycetes genomes: a test case for predicting lifestyles and emergence of pathogens.</title>
        <authorList>
            <person name="Haridas S."/>
            <person name="Albert R."/>
            <person name="Binder M."/>
            <person name="Bloem J."/>
            <person name="Labutti K."/>
            <person name="Salamov A."/>
            <person name="Andreopoulos B."/>
            <person name="Baker S."/>
            <person name="Barry K."/>
            <person name="Bills G."/>
            <person name="Bluhm B."/>
            <person name="Cannon C."/>
            <person name="Castanera R."/>
            <person name="Culley D."/>
            <person name="Daum C."/>
            <person name="Ezra D."/>
            <person name="Gonzalez J."/>
            <person name="Henrissat B."/>
            <person name="Kuo A."/>
            <person name="Liang C."/>
            <person name="Lipzen A."/>
            <person name="Lutzoni F."/>
            <person name="Magnuson J."/>
            <person name="Mondo S."/>
            <person name="Nolan M."/>
            <person name="Ohm R."/>
            <person name="Pangilinan J."/>
            <person name="Park H.-J."/>
            <person name="Ramirez L."/>
            <person name="Alfaro M."/>
            <person name="Sun H."/>
            <person name="Tritt A."/>
            <person name="Yoshinaga Y."/>
            <person name="Zwiers L.-H."/>
            <person name="Turgeon B."/>
            <person name="Goodwin S."/>
            <person name="Spatafora J."/>
            <person name="Crous P."/>
            <person name="Grigoriev I."/>
        </authorList>
    </citation>
    <scope>NUCLEOTIDE SEQUENCE</scope>
    <source>
        <strain evidence="2">CBS 269.34</strain>
    </source>
</reference>
<dbReference type="PANTHER" id="PTHR40617">
    <property type="entry name" value="TERPENE CYCLASE ASQC"/>
    <property type="match status" value="1"/>
</dbReference>
<dbReference type="PANTHER" id="PTHR40617:SF1">
    <property type="entry name" value="ATTH DOMAIN-CONTAINING PROTEIN-RELATED"/>
    <property type="match status" value="1"/>
</dbReference>
<sequence length="354" mass="38356">MAPITSLFSALALLITPSLAFLRTAQDRSPLDYQYSSTVGAPNVTNVIAFNTTGIKSYWFANFLHASDGNDYCIVTTTANAGPTGQITSISYTDITNGHIFGGSWHYDGQLSNTKLYGSTPILTTGARSDDQISELYVTSTQESARFNLTYVPKGPNLYQAGVGAYIWGTGYAYAYDYPETYVTGTLVNFANETVDIVPEQSQAWFDMQWGPSYAAGGWHAYVILLNNGVKIQATITNPVSEYNQASLATIAYPDGHHEVYPVVGGVHPADPWVSELSNITYYSSYRIDVPGKKLSLDVRSPWKSGETALLTDPTPANTIADTFAWFSGYFDGVAVEGFGISEERVSALGGLFG</sequence>
<feature type="chain" id="PRO_5025548681" description="AttH domain-containing protein" evidence="1">
    <location>
        <begin position="21"/>
        <end position="354"/>
    </location>
</feature>
<keyword evidence="1" id="KW-0732">Signal</keyword>
<dbReference type="OrthoDB" id="5295747at2759"/>
<dbReference type="EMBL" id="MU004186">
    <property type="protein sequence ID" value="KAF2497794.1"/>
    <property type="molecule type" value="Genomic_DNA"/>
</dbReference>
<organism evidence="2 3">
    <name type="scientific">Lophium mytilinum</name>
    <dbReference type="NCBI Taxonomy" id="390894"/>
    <lineage>
        <taxon>Eukaryota</taxon>
        <taxon>Fungi</taxon>
        <taxon>Dikarya</taxon>
        <taxon>Ascomycota</taxon>
        <taxon>Pezizomycotina</taxon>
        <taxon>Dothideomycetes</taxon>
        <taxon>Pleosporomycetidae</taxon>
        <taxon>Mytilinidiales</taxon>
        <taxon>Mytilinidiaceae</taxon>
        <taxon>Lophium</taxon>
    </lineage>
</organism>
<evidence type="ECO:0008006" key="4">
    <source>
        <dbReference type="Google" id="ProtNLM"/>
    </source>
</evidence>
<accession>A0A6A6R0N0</accession>
<evidence type="ECO:0000313" key="3">
    <source>
        <dbReference type="Proteomes" id="UP000799750"/>
    </source>
</evidence>
<protein>
    <recommendedName>
        <fullName evidence="4">AttH domain-containing protein</fullName>
    </recommendedName>
</protein>
<dbReference type="InterPro" id="IPR053112">
    <property type="entry name" value="Fungal_Dehydratase/Hydratase"/>
</dbReference>
<dbReference type="SUPFAM" id="SSF159245">
    <property type="entry name" value="AttH-like"/>
    <property type="match status" value="1"/>
</dbReference>
<keyword evidence="3" id="KW-1185">Reference proteome</keyword>
<feature type="signal peptide" evidence="1">
    <location>
        <begin position="1"/>
        <end position="20"/>
    </location>
</feature>
<evidence type="ECO:0000313" key="2">
    <source>
        <dbReference type="EMBL" id="KAF2497794.1"/>
    </source>
</evidence>
<dbReference type="AlphaFoldDB" id="A0A6A6R0N0"/>
<proteinExistence type="predicted"/>
<name>A0A6A6R0N0_9PEZI</name>